<dbReference type="Gene3D" id="3.90.180.10">
    <property type="entry name" value="Medium-chain alcohol dehydrogenases, catalytic domain"/>
    <property type="match status" value="1"/>
</dbReference>
<evidence type="ECO:0000259" key="6">
    <source>
        <dbReference type="Pfam" id="PF08240"/>
    </source>
</evidence>
<accession>A0A6A5SW15</accession>
<protein>
    <submittedName>
        <fullName evidence="7">GroES-like protein</fullName>
    </submittedName>
</protein>
<comment type="subunit">
    <text evidence="2">Monomer.</text>
</comment>
<dbReference type="SUPFAM" id="SSF51735">
    <property type="entry name" value="NAD(P)-binding Rossmann-fold domains"/>
    <property type="match status" value="1"/>
</dbReference>
<keyword evidence="5" id="KW-0812">Transmembrane</keyword>
<feature type="region of interest" description="Disordered" evidence="4">
    <location>
        <begin position="1"/>
        <end position="26"/>
    </location>
</feature>
<dbReference type="Pfam" id="PF08240">
    <property type="entry name" value="ADH_N"/>
    <property type="match status" value="1"/>
</dbReference>
<dbReference type="EMBL" id="ML976020">
    <property type="protein sequence ID" value="KAF1943942.1"/>
    <property type="molecule type" value="Genomic_DNA"/>
</dbReference>
<dbReference type="SUPFAM" id="SSF50129">
    <property type="entry name" value="GroES-like"/>
    <property type="match status" value="1"/>
</dbReference>
<dbReference type="PANTHER" id="PTHR43482">
    <property type="entry name" value="PROTEIN AST1-RELATED"/>
    <property type="match status" value="1"/>
</dbReference>
<dbReference type="InterPro" id="IPR013154">
    <property type="entry name" value="ADH-like_N"/>
</dbReference>
<evidence type="ECO:0000313" key="7">
    <source>
        <dbReference type="EMBL" id="KAF1943942.1"/>
    </source>
</evidence>
<dbReference type="InterPro" id="IPR047122">
    <property type="entry name" value="Trans-enoyl_RdTase-like"/>
</dbReference>
<feature type="transmembrane region" description="Helical" evidence="5">
    <location>
        <begin position="168"/>
        <end position="190"/>
    </location>
</feature>
<name>A0A6A5SW15_9PLEO</name>
<evidence type="ECO:0000256" key="2">
    <source>
        <dbReference type="ARBA" id="ARBA00011245"/>
    </source>
</evidence>
<dbReference type="InterPro" id="IPR036291">
    <property type="entry name" value="NAD(P)-bd_dom_sf"/>
</dbReference>
<evidence type="ECO:0000256" key="5">
    <source>
        <dbReference type="SAM" id="Phobius"/>
    </source>
</evidence>
<dbReference type="GO" id="GO:0016651">
    <property type="term" value="F:oxidoreductase activity, acting on NAD(P)H"/>
    <property type="evidence" value="ECO:0007669"/>
    <property type="project" value="InterPro"/>
</dbReference>
<reference evidence="7" key="1">
    <citation type="journal article" date="2020" name="Stud. Mycol.">
        <title>101 Dothideomycetes genomes: a test case for predicting lifestyles and emergence of pathogens.</title>
        <authorList>
            <person name="Haridas S."/>
            <person name="Albert R."/>
            <person name="Binder M."/>
            <person name="Bloem J."/>
            <person name="Labutti K."/>
            <person name="Salamov A."/>
            <person name="Andreopoulos B."/>
            <person name="Baker S."/>
            <person name="Barry K."/>
            <person name="Bills G."/>
            <person name="Bluhm B."/>
            <person name="Cannon C."/>
            <person name="Castanera R."/>
            <person name="Culley D."/>
            <person name="Daum C."/>
            <person name="Ezra D."/>
            <person name="Gonzalez J."/>
            <person name="Henrissat B."/>
            <person name="Kuo A."/>
            <person name="Liang C."/>
            <person name="Lipzen A."/>
            <person name="Lutzoni F."/>
            <person name="Magnuson J."/>
            <person name="Mondo S."/>
            <person name="Nolan M."/>
            <person name="Ohm R."/>
            <person name="Pangilinan J."/>
            <person name="Park H.-J."/>
            <person name="Ramirez L."/>
            <person name="Alfaro M."/>
            <person name="Sun H."/>
            <person name="Tritt A."/>
            <person name="Yoshinaga Y."/>
            <person name="Zwiers L.-H."/>
            <person name="Turgeon B."/>
            <person name="Goodwin S."/>
            <person name="Spatafora J."/>
            <person name="Crous P."/>
            <person name="Grigoriev I."/>
        </authorList>
    </citation>
    <scope>NUCLEOTIDE SEQUENCE</scope>
    <source>
        <strain evidence="7">CBS 161.51</strain>
    </source>
</reference>
<keyword evidence="3" id="KW-0560">Oxidoreductase</keyword>
<dbReference type="Proteomes" id="UP000800038">
    <property type="component" value="Unassembled WGS sequence"/>
</dbReference>
<gene>
    <name evidence="7" type="ORF">EJ02DRAFT_399306</name>
</gene>
<keyword evidence="5" id="KW-0472">Membrane</keyword>
<evidence type="ECO:0000256" key="3">
    <source>
        <dbReference type="ARBA" id="ARBA00023002"/>
    </source>
</evidence>
<dbReference type="PANTHER" id="PTHR43482:SF2">
    <property type="entry name" value="ZINC-BINDING DEHYDROGENASE FAMILY, PUTATIVE (AFU_ORTHOLOGUE AFUA_3G15030)-RELATED"/>
    <property type="match status" value="1"/>
</dbReference>
<dbReference type="OrthoDB" id="201656at2759"/>
<dbReference type="InterPro" id="IPR052585">
    <property type="entry name" value="Lipid_raft_assoc_Zn_ADH"/>
</dbReference>
<keyword evidence="8" id="KW-1185">Reference proteome</keyword>
<feature type="compositionally biased region" description="Polar residues" evidence="4">
    <location>
        <begin position="1"/>
        <end position="20"/>
    </location>
</feature>
<feature type="domain" description="Alcohol dehydrogenase-like N-terminal" evidence="6">
    <location>
        <begin position="72"/>
        <end position="135"/>
    </location>
</feature>
<comment type="similarity">
    <text evidence="1">Belongs to the zinc-containing alcohol dehydrogenase family.</text>
</comment>
<proteinExistence type="inferred from homology"/>
<organism evidence="7 8">
    <name type="scientific">Clathrospora elynae</name>
    <dbReference type="NCBI Taxonomy" id="706981"/>
    <lineage>
        <taxon>Eukaryota</taxon>
        <taxon>Fungi</taxon>
        <taxon>Dikarya</taxon>
        <taxon>Ascomycota</taxon>
        <taxon>Pezizomycotina</taxon>
        <taxon>Dothideomycetes</taxon>
        <taxon>Pleosporomycetidae</taxon>
        <taxon>Pleosporales</taxon>
        <taxon>Diademaceae</taxon>
        <taxon>Clathrospora</taxon>
    </lineage>
</organism>
<dbReference type="InterPro" id="IPR011032">
    <property type="entry name" value="GroES-like_sf"/>
</dbReference>
<keyword evidence="5" id="KW-1133">Transmembrane helix</keyword>
<dbReference type="CDD" id="cd08249">
    <property type="entry name" value="enoyl_reductase_like"/>
    <property type="match status" value="1"/>
</dbReference>
<sequence>MTSWKLRTRSATASPSNARTQTKRRKIQEQDEFQCVEGEFPSPRVQSALMLHAIRQPYELSTDHEVPVVQHNHELLLKVNAVGLNPIDWKGPDYNFGIPTFPFISGREMVGTVIEAAKARNSRIHKGDIVIVPSTDYRDFRKAVFQQYSIASTFNTIRLPQNTPVNSGSILGVAFVSAVLALGICMGVSFGSIESGPDLLDIVRNIDPETLPSDIRQECLKGVEESERAKAGDWVIIWGGSSTCAHVTKQLARLAGLRIISVADSAKHGLRLSSTSEIRPDLLVDSHNPERAVEIIKAATSDGARFGFDTQGKETAGYLLRSLHSFNSPMSALADSSVKGPRHKESKLPTPPATPLENISRAPRSHLVGLTGLPKTDIPEGVSLHSVPIKLFHEIPEVGEALCAWCERLLVKGLLVPPDVVGIVDGLEGINGGLDRMRRREVRGGRLVAVLP</sequence>
<evidence type="ECO:0000313" key="8">
    <source>
        <dbReference type="Proteomes" id="UP000800038"/>
    </source>
</evidence>
<evidence type="ECO:0000256" key="4">
    <source>
        <dbReference type="SAM" id="MobiDB-lite"/>
    </source>
</evidence>
<dbReference type="Gene3D" id="3.40.50.720">
    <property type="entry name" value="NAD(P)-binding Rossmann-like Domain"/>
    <property type="match status" value="1"/>
</dbReference>
<evidence type="ECO:0000256" key="1">
    <source>
        <dbReference type="ARBA" id="ARBA00008072"/>
    </source>
</evidence>
<feature type="region of interest" description="Disordered" evidence="4">
    <location>
        <begin position="334"/>
        <end position="355"/>
    </location>
</feature>
<dbReference type="AlphaFoldDB" id="A0A6A5SW15"/>